<dbReference type="Gene3D" id="3.10.450.530">
    <property type="entry name" value="Ribonuclease toxin, BrnT, of type II toxin-antitoxin system"/>
    <property type="match status" value="1"/>
</dbReference>
<proteinExistence type="predicted"/>
<dbReference type="Proteomes" id="UP000192374">
    <property type="component" value="Unassembled WGS sequence"/>
</dbReference>
<evidence type="ECO:0000313" key="1">
    <source>
        <dbReference type="EMBL" id="BBY07714.1"/>
    </source>
</evidence>
<reference evidence="1" key="3">
    <citation type="submission" date="2020-02" db="EMBL/GenBank/DDBJ databases">
        <authorList>
            <person name="Matsumoto Y."/>
            <person name="Motooka D."/>
            <person name="Nakamura S."/>
        </authorList>
    </citation>
    <scope>NUCLEOTIDE SEQUENCE</scope>
    <source>
        <strain evidence="1">JCM 16367</strain>
    </source>
</reference>
<keyword evidence="3" id="KW-1185">Reference proteome</keyword>
<reference evidence="2 3" key="1">
    <citation type="submission" date="2017-02" db="EMBL/GenBank/DDBJ databases">
        <title>The new phylogeny of genus Mycobacterium.</title>
        <authorList>
            <person name="Tortoli E."/>
            <person name="Trovato A."/>
            <person name="Cirillo D.M."/>
        </authorList>
    </citation>
    <scope>NUCLEOTIDE SEQUENCE [LARGE SCALE GENOMIC DNA]</scope>
    <source>
        <strain evidence="2 3">DSM 45145</strain>
    </source>
</reference>
<evidence type="ECO:0000313" key="4">
    <source>
        <dbReference type="Proteomes" id="UP000466894"/>
    </source>
</evidence>
<dbReference type="InterPro" id="IPR038573">
    <property type="entry name" value="BrnT_sf"/>
</dbReference>
<reference evidence="1 4" key="2">
    <citation type="journal article" date="2019" name="Emerg. Microbes Infect.">
        <title>Comprehensive subspecies identification of 175 nontuberculous mycobacteria species based on 7547 genomic profiles.</title>
        <authorList>
            <person name="Matsumoto Y."/>
            <person name="Kinjo T."/>
            <person name="Motooka D."/>
            <person name="Nabeya D."/>
            <person name="Jung N."/>
            <person name="Uechi K."/>
            <person name="Horii T."/>
            <person name="Iida T."/>
            <person name="Fujita J."/>
            <person name="Nakamura S."/>
        </authorList>
    </citation>
    <scope>NUCLEOTIDE SEQUENCE [LARGE SCALE GENOMIC DNA]</scope>
    <source>
        <strain evidence="1 4">JCM 16367</strain>
    </source>
</reference>
<organism evidence="1 4">
    <name type="scientific">Mycobacterium noviomagense</name>
    <dbReference type="NCBI Taxonomy" id="459858"/>
    <lineage>
        <taxon>Bacteria</taxon>
        <taxon>Bacillati</taxon>
        <taxon>Actinomycetota</taxon>
        <taxon>Actinomycetes</taxon>
        <taxon>Mycobacteriales</taxon>
        <taxon>Mycobacteriaceae</taxon>
        <taxon>Mycobacterium</taxon>
    </lineage>
</organism>
<gene>
    <name evidence="2" type="ORF">BST37_14005</name>
    <name evidence="1" type="ORF">MNVI_30320</name>
</gene>
<sequence length="89" mass="9842">MFGEVLWTEDSEAHIARHGVQPSEVEQALYGRPRLSTAGRMGTTLVLGTSNEGRHLLVVVAEAADGRDFVVTARDMTDSEKRLFREKGQ</sequence>
<protein>
    <recommendedName>
        <fullName evidence="5">Toxin</fullName>
    </recommendedName>
</protein>
<dbReference type="OrthoDB" id="1808578at2"/>
<accession>A0A7I7PGF8</accession>
<evidence type="ECO:0000313" key="3">
    <source>
        <dbReference type="Proteomes" id="UP000192374"/>
    </source>
</evidence>
<name>A0A7I7PGF8_9MYCO</name>
<evidence type="ECO:0000313" key="2">
    <source>
        <dbReference type="EMBL" id="ORB13321.1"/>
    </source>
</evidence>
<dbReference type="EMBL" id="MVIC01000025">
    <property type="protein sequence ID" value="ORB13321.1"/>
    <property type="molecule type" value="Genomic_DNA"/>
</dbReference>
<dbReference type="AlphaFoldDB" id="A0A7I7PGF8"/>
<dbReference type="Proteomes" id="UP000466894">
    <property type="component" value="Chromosome"/>
</dbReference>
<evidence type="ECO:0008006" key="5">
    <source>
        <dbReference type="Google" id="ProtNLM"/>
    </source>
</evidence>
<dbReference type="EMBL" id="AP022583">
    <property type="protein sequence ID" value="BBY07714.1"/>
    <property type="molecule type" value="Genomic_DNA"/>
</dbReference>
<dbReference type="RefSeq" id="WP_083088381.1">
    <property type="nucleotide sequence ID" value="NZ_AP022583.1"/>
</dbReference>
<dbReference type="KEGG" id="mnv:MNVI_30320"/>